<dbReference type="Proteomes" id="UP000028725">
    <property type="component" value="Unassembled WGS sequence"/>
</dbReference>
<dbReference type="Gene3D" id="2.40.10.220">
    <property type="entry name" value="predicted glycosyltransferase like domains"/>
    <property type="match status" value="2"/>
</dbReference>
<dbReference type="InterPro" id="IPR009875">
    <property type="entry name" value="PilZ_domain"/>
</dbReference>
<name>A0A085WS17_9BACT</name>
<dbReference type="Pfam" id="PF07238">
    <property type="entry name" value="PilZ"/>
    <property type="match status" value="1"/>
</dbReference>
<gene>
    <name evidence="2" type="ORF">DB31_5522</name>
</gene>
<protein>
    <recommendedName>
        <fullName evidence="1">PilZ domain-containing protein</fullName>
    </recommendedName>
</protein>
<feature type="domain" description="PilZ" evidence="1">
    <location>
        <begin position="3"/>
        <end position="93"/>
    </location>
</feature>
<sequence>MAEKRQHRRFKKRYTVRFGTTDLSMSGVTGDISKGGAFILTRDVIPLDTRVHLQVQLDSTNFVLFEGIVQRHRKVPPELRQVDPGGFGVRFLYPGEVVADIVNKDTTTFEMHYTTVDQLRAAYERELRMGGAFISTDKPLRIQDKVLLSLCLDFAGATVEQEATVVHITLPQGTTRAGVSVMFTDKKALEASLKPHLELESLPEK</sequence>
<keyword evidence="3" id="KW-1185">Reference proteome</keyword>
<dbReference type="EMBL" id="JMCB01000003">
    <property type="protein sequence ID" value="KFE70480.1"/>
    <property type="molecule type" value="Genomic_DNA"/>
</dbReference>
<evidence type="ECO:0000313" key="2">
    <source>
        <dbReference type="EMBL" id="KFE70480.1"/>
    </source>
</evidence>
<dbReference type="RefSeq" id="WP_044185622.1">
    <property type="nucleotide sequence ID" value="NZ_JMCB01000003.1"/>
</dbReference>
<evidence type="ECO:0000313" key="3">
    <source>
        <dbReference type="Proteomes" id="UP000028725"/>
    </source>
</evidence>
<dbReference type="SUPFAM" id="SSF141371">
    <property type="entry name" value="PilZ domain-like"/>
    <property type="match status" value="1"/>
</dbReference>
<organism evidence="2 3">
    <name type="scientific">Hyalangium minutum</name>
    <dbReference type="NCBI Taxonomy" id="394096"/>
    <lineage>
        <taxon>Bacteria</taxon>
        <taxon>Pseudomonadati</taxon>
        <taxon>Myxococcota</taxon>
        <taxon>Myxococcia</taxon>
        <taxon>Myxococcales</taxon>
        <taxon>Cystobacterineae</taxon>
        <taxon>Archangiaceae</taxon>
        <taxon>Hyalangium</taxon>
    </lineage>
</organism>
<proteinExistence type="predicted"/>
<dbReference type="OrthoDB" id="5387720at2"/>
<comment type="caution">
    <text evidence="2">The sequence shown here is derived from an EMBL/GenBank/DDBJ whole genome shotgun (WGS) entry which is preliminary data.</text>
</comment>
<evidence type="ECO:0000259" key="1">
    <source>
        <dbReference type="Pfam" id="PF07238"/>
    </source>
</evidence>
<reference evidence="2 3" key="1">
    <citation type="submission" date="2014-04" db="EMBL/GenBank/DDBJ databases">
        <title>Genome assembly of Hyalangium minutum DSM 14724.</title>
        <authorList>
            <person name="Sharma G."/>
            <person name="Subramanian S."/>
        </authorList>
    </citation>
    <scope>NUCLEOTIDE SEQUENCE [LARGE SCALE GENOMIC DNA]</scope>
    <source>
        <strain evidence="2 3">DSM 14724</strain>
    </source>
</reference>
<accession>A0A085WS17</accession>
<dbReference type="GO" id="GO:0035438">
    <property type="term" value="F:cyclic-di-GMP binding"/>
    <property type="evidence" value="ECO:0007669"/>
    <property type="project" value="InterPro"/>
</dbReference>
<dbReference type="AlphaFoldDB" id="A0A085WS17"/>